<accession>A0A3P7Y3X5</accession>
<keyword evidence="9 12" id="KW-1015">Disulfide bond</keyword>
<gene>
    <name evidence="18" type="ORF">HPBE_LOCUS5669</name>
</gene>
<dbReference type="EMBL" id="UZAH01025516">
    <property type="protein sequence ID" value="VDO65414.1"/>
    <property type="molecule type" value="Genomic_DNA"/>
</dbReference>
<feature type="disulfide bond" evidence="13">
    <location>
        <begin position="88"/>
        <end position="106"/>
    </location>
</feature>
<feature type="disulfide bond" evidence="12">
    <location>
        <begin position="683"/>
        <end position="692"/>
    </location>
</feature>
<feature type="transmembrane region" description="Helical" evidence="15">
    <location>
        <begin position="711"/>
        <end position="731"/>
    </location>
</feature>
<keyword evidence="16" id="KW-0732">Signal</keyword>
<evidence type="ECO:0000256" key="11">
    <source>
        <dbReference type="ARBA" id="ARBA00023180"/>
    </source>
</evidence>
<dbReference type="InterPro" id="IPR011042">
    <property type="entry name" value="6-blade_b-propeller_TolB-like"/>
</dbReference>
<dbReference type="PROSITE" id="PS51120">
    <property type="entry name" value="LDLRB"/>
    <property type="match status" value="2"/>
</dbReference>
<dbReference type="InterPro" id="IPR002172">
    <property type="entry name" value="LDrepeatLR_classA_rpt"/>
</dbReference>
<evidence type="ECO:0000256" key="7">
    <source>
        <dbReference type="ARBA" id="ARBA00022989"/>
    </source>
</evidence>
<dbReference type="SMART" id="SM00192">
    <property type="entry name" value="LDLa"/>
    <property type="match status" value="4"/>
</dbReference>
<evidence type="ECO:0000313" key="20">
    <source>
        <dbReference type="WBParaSite" id="HPBE_0000566801-mRNA-1"/>
    </source>
</evidence>
<evidence type="ECO:0000256" key="9">
    <source>
        <dbReference type="ARBA" id="ARBA00023157"/>
    </source>
</evidence>
<dbReference type="WBParaSite" id="HPBE_0000566801-mRNA-1">
    <property type="protein sequence ID" value="HPBE_0000566801-mRNA-1"/>
    <property type="gene ID" value="HPBE_0000566801"/>
</dbReference>
<dbReference type="SMART" id="SM00135">
    <property type="entry name" value="LY"/>
    <property type="match status" value="4"/>
</dbReference>
<evidence type="ECO:0000313" key="19">
    <source>
        <dbReference type="Proteomes" id="UP000050761"/>
    </source>
</evidence>
<dbReference type="CDD" id="cd00112">
    <property type="entry name" value="LDLa"/>
    <property type="match status" value="3"/>
</dbReference>
<keyword evidence="5" id="KW-0677">Repeat</keyword>
<keyword evidence="2 12" id="KW-0245">EGF-like domain</keyword>
<dbReference type="PRINTS" id="PR00261">
    <property type="entry name" value="LDLRECEPTOR"/>
</dbReference>
<feature type="repeat" description="LDL-receptor class B" evidence="14">
    <location>
        <begin position="463"/>
        <end position="507"/>
    </location>
</feature>
<dbReference type="GO" id="GO:0006897">
    <property type="term" value="P:endocytosis"/>
    <property type="evidence" value="ECO:0007669"/>
    <property type="project" value="UniProtKB-KW"/>
</dbReference>
<dbReference type="PROSITE" id="PS50068">
    <property type="entry name" value="LDLRA_2"/>
    <property type="match status" value="3"/>
</dbReference>
<keyword evidence="11" id="KW-0325">Glycoprotein</keyword>
<evidence type="ECO:0000256" key="3">
    <source>
        <dbReference type="ARBA" id="ARBA00022583"/>
    </source>
</evidence>
<feature type="disulfide bond" evidence="13">
    <location>
        <begin position="81"/>
        <end position="93"/>
    </location>
</feature>
<dbReference type="InterPro" id="IPR000033">
    <property type="entry name" value="LDLR_classB_rpt"/>
</dbReference>
<evidence type="ECO:0000313" key="18">
    <source>
        <dbReference type="EMBL" id="VDO65414.1"/>
    </source>
</evidence>
<reference evidence="18 19" key="1">
    <citation type="submission" date="2018-11" db="EMBL/GenBank/DDBJ databases">
        <authorList>
            <consortium name="Pathogen Informatics"/>
        </authorList>
    </citation>
    <scope>NUCLEOTIDE SEQUENCE [LARGE SCALE GENOMIC DNA]</scope>
</reference>
<keyword evidence="7 15" id="KW-1133">Transmembrane helix</keyword>
<evidence type="ECO:0000256" key="8">
    <source>
        <dbReference type="ARBA" id="ARBA00023136"/>
    </source>
</evidence>
<dbReference type="InterPro" id="IPR023415">
    <property type="entry name" value="LDLR_class-A_CS"/>
</dbReference>
<dbReference type="Proteomes" id="UP000050761">
    <property type="component" value="Unassembled WGS sequence"/>
</dbReference>
<organism evidence="18">
    <name type="scientific">Heligmosomoides polygyrus</name>
    <name type="common">Parasitic roundworm</name>
    <dbReference type="NCBI Taxonomy" id="6339"/>
    <lineage>
        <taxon>Eukaryota</taxon>
        <taxon>Metazoa</taxon>
        <taxon>Ecdysozoa</taxon>
        <taxon>Nematoda</taxon>
        <taxon>Chromadorea</taxon>
        <taxon>Rhabditida</taxon>
        <taxon>Rhabditina</taxon>
        <taxon>Rhabditomorpha</taxon>
        <taxon>Strongyloidea</taxon>
        <taxon>Heligmosomidae</taxon>
        <taxon>Heligmosomoides</taxon>
    </lineage>
</organism>
<keyword evidence="3" id="KW-0254">Endocytosis</keyword>
<dbReference type="PROSITE" id="PS01186">
    <property type="entry name" value="EGF_2"/>
    <property type="match status" value="1"/>
</dbReference>
<dbReference type="OrthoDB" id="9990982at2759"/>
<dbReference type="InterPro" id="IPR036055">
    <property type="entry name" value="LDL_receptor-like_sf"/>
</dbReference>
<dbReference type="Gene3D" id="2.10.25.10">
    <property type="entry name" value="Laminin"/>
    <property type="match status" value="2"/>
</dbReference>
<sequence length="780" mass="86835">MDYSQSGAIAFRQGALFLLLISEISCGSVQSIPLTCNNTTQFDCRTFSDPERCIPLEWLCDGLKDCKNGLDETHCSYLHSCPVGDFICRSGDCVSGRFKCDGEIDCPGGEDENGCDHRASSLPSPRTITLGPLECLSKRTLSMLCRKLREDIPALQDCPLKEDEKNCSRSGSDAPVQKHDLTHCEPGMVMCADHTACFPKHWVCDGEEDCLDGSDEVGGLLAVRSTAIISLTRSGFSTLPGAKCIPANRTCDGSLDCPEGDDEGPLCKECEARRTPCEYKCINTPLGKRDQRINEELYSCTQRDECLTPEAKQCQHYCEDRYLCTCAPGYRLGIDGHSCRLDRDQEGTLFLALGHEVGTNDASVRAHLPHYLRTKEGLAKAVSIGGLLRVVRENIIGVGQVAVDWMGGNFFVTQRCKLSNPSPTPGISVCSQDGFFCRRIVSGQTGQSLKPEELRIALHPHRGAMVWIESYNSRHRIMSANMDGSNIRVLVESKLEYPTGISIDLIRSDVYFGDVEREMIERVNLDTRERTVVFTQGVHHPYDLKFFNGFLYWTDWASSSLKVAELSSHHSSSHLIHSFTNLPFGLAINHSMYQLTPSSFPCLSSTCQWMCVSIPNAEGELQPQCLCPDGYTECEEAPFQDSSFVGVAWMKERCDSGDGCLNGGECVDVKNEHGRVTKIVCSCVFPYEGYRCERANPAKQLTAQMATSRPLWMTLMFTVVFILLIVAAFFLSYRYMEQIRQDSLHPSDCARFVTQIPECVVDENCPSFYQLEICYESISK</sequence>
<evidence type="ECO:0000256" key="5">
    <source>
        <dbReference type="ARBA" id="ARBA00022737"/>
    </source>
</evidence>
<proteinExistence type="predicted"/>
<dbReference type="SUPFAM" id="SSF57196">
    <property type="entry name" value="EGF/Laminin"/>
    <property type="match status" value="1"/>
</dbReference>
<feature type="chain" id="PRO_5044596520" evidence="16">
    <location>
        <begin position="32"/>
        <end position="780"/>
    </location>
</feature>
<protein>
    <submittedName>
        <fullName evidence="20">EGF-like domain-containing protein</fullName>
    </submittedName>
</protein>
<keyword evidence="19" id="KW-1185">Reference proteome</keyword>
<dbReference type="Pfam" id="PF00057">
    <property type="entry name" value="Ldl_recept_a"/>
    <property type="match status" value="3"/>
</dbReference>
<comment type="subcellular location">
    <subcellularLocation>
        <location evidence="1">Membrane</location>
        <topology evidence="1">Single-pass membrane protein</topology>
    </subcellularLocation>
</comment>
<name>A0A3P7Y3X5_HELPZ</name>
<feature type="repeat" description="LDL-receptor class B" evidence="14">
    <location>
        <begin position="549"/>
        <end position="592"/>
    </location>
</feature>
<dbReference type="SMART" id="SM00181">
    <property type="entry name" value="EGF"/>
    <property type="match status" value="3"/>
</dbReference>
<feature type="disulfide bond" evidence="13">
    <location>
        <begin position="100"/>
        <end position="115"/>
    </location>
</feature>
<dbReference type="Gene3D" id="2.120.10.30">
    <property type="entry name" value="TolB, C-terminal domain"/>
    <property type="match status" value="1"/>
</dbReference>
<dbReference type="AlphaFoldDB" id="A0A3P7Y3X5"/>
<keyword evidence="8 15" id="KW-0472">Membrane</keyword>
<evidence type="ECO:0000256" key="12">
    <source>
        <dbReference type="PROSITE-ProRule" id="PRU00076"/>
    </source>
</evidence>
<dbReference type="PANTHER" id="PTHR22722">
    <property type="entry name" value="LOW-DENSITY LIPOPROTEIN RECEPTOR-RELATED PROTEIN 2-RELATED"/>
    <property type="match status" value="1"/>
</dbReference>
<dbReference type="GO" id="GO:0043235">
    <property type="term" value="C:receptor complex"/>
    <property type="evidence" value="ECO:0007669"/>
    <property type="project" value="TreeGrafter"/>
</dbReference>
<evidence type="ECO:0000256" key="1">
    <source>
        <dbReference type="ARBA" id="ARBA00004167"/>
    </source>
</evidence>
<dbReference type="InterPro" id="IPR000742">
    <property type="entry name" value="EGF"/>
</dbReference>
<keyword evidence="10" id="KW-0675">Receptor</keyword>
<evidence type="ECO:0000256" key="2">
    <source>
        <dbReference type="ARBA" id="ARBA00022536"/>
    </source>
</evidence>
<evidence type="ECO:0000256" key="4">
    <source>
        <dbReference type="ARBA" id="ARBA00022692"/>
    </source>
</evidence>
<evidence type="ECO:0000256" key="16">
    <source>
        <dbReference type="SAM" id="SignalP"/>
    </source>
</evidence>
<dbReference type="InterPro" id="IPR051221">
    <property type="entry name" value="LDLR-related"/>
</dbReference>
<reference evidence="20" key="2">
    <citation type="submission" date="2019-09" db="UniProtKB">
        <authorList>
            <consortium name="WormBaseParasite"/>
        </authorList>
    </citation>
    <scope>IDENTIFICATION</scope>
</reference>
<dbReference type="SUPFAM" id="SSF57424">
    <property type="entry name" value="LDL receptor-like module"/>
    <property type="match status" value="4"/>
</dbReference>
<dbReference type="PANTHER" id="PTHR22722:SF5">
    <property type="entry name" value="LOW-DENSITY LIPOPROTEIN RECEPTOR-RELATED PROTEIN 1B"/>
    <property type="match status" value="1"/>
</dbReference>
<dbReference type="GO" id="GO:0005886">
    <property type="term" value="C:plasma membrane"/>
    <property type="evidence" value="ECO:0007669"/>
    <property type="project" value="TreeGrafter"/>
</dbReference>
<dbReference type="SUPFAM" id="SSF63825">
    <property type="entry name" value="YWTD domain"/>
    <property type="match status" value="1"/>
</dbReference>
<dbReference type="Gene3D" id="4.10.400.10">
    <property type="entry name" value="Low-density Lipoprotein Receptor"/>
    <property type="match status" value="4"/>
</dbReference>
<dbReference type="PROSITE" id="PS50026">
    <property type="entry name" value="EGF_3"/>
    <property type="match status" value="1"/>
</dbReference>
<dbReference type="PROSITE" id="PS00022">
    <property type="entry name" value="EGF_1"/>
    <property type="match status" value="1"/>
</dbReference>
<evidence type="ECO:0000259" key="17">
    <source>
        <dbReference type="PROSITE" id="PS50026"/>
    </source>
</evidence>
<evidence type="ECO:0000256" key="13">
    <source>
        <dbReference type="PROSITE-ProRule" id="PRU00124"/>
    </source>
</evidence>
<evidence type="ECO:0000256" key="10">
    <source>
        <dbReference type="ARBA" id="ARBA00023170"/>
    </source>
</evidence>
<feature type="disulfide bond" evidence="13">
    <location>
        <begin position="60"/>
        <end position="75"/>
    </location>
</feature>
<evidence type="ECO:0000256" key="14">
    <source>
        <dbReference type="PROSITE-ProRule" id="PRU00461"/>
    </source>
</evidence>
<keyword evidence="4 15" id="KW-0812">Transmembrane</keyword>
<comment type="caution">
    <text evidence="12">Lacks conserved residue(s) required for the propagation of feature annotation.</text>
</comment>
<evidence type="ECO:0000256" key="6">
    <source>
        <dbReference type="ARBA" id="ARBA00022837"/>
    </source>
</evidence>
<evidence type="ECO:0000256" key="15">
    <source>
        <dbReference type="SAM" id="Phobius"/>
    </source>
</evidence>
<feature type="domain" description="EGF-like" evidence="17">
    <location>
        <begin position="650"/>
        <end position="693"/>
    </location>
</feature>
<feature type="signal peptide" evidence="16">
    <location>
        <begin position="1"/>
        <end position="31"/>
    </location>
</feature>
<keyword evidence="6" id="KW-0106">Calcium</keyword>
<dbReference type="PROSITE" id="PS01209">
    <property type="entry name" value="LDLRA_1"/>
    <property type="match status" value="1"/>
</dbReference>